<evidence type="ECO:0000313" key="3">
    <source>
        <dbReference type="EMBL" id="KAA8494873.1"/>
    </source>
</evidence>
<name>A0A5J4YVW2_PORPP</name>
<dbReference type="InterPro" id="IPR058210">
    <property type="entry name" value="SACS/Nov_dom"/>
</dbReference>
<evidence type="ECO:0000256" key="1">
    <source>
        <dbReference type="SAM" id="MobiDB-lite"/>
    </source>
</evidence>
<feature type="compositionally biased region" description="Polar residues" evidence="1">
    <location>
        <begin position="1626"/>
        <end position="1639"/>
    </location>
</feature>
<feature type="region of interest" description="Disordered" evidence="1">
    <location>
        <begin position="1626"/>
        <end position="1652"/>
    </location>
</feature>
<dbReference type="Pfam" id="PF12449">
    <property type="entry name" value="DUF3684"/>
    <property type="match status" value="2"/>
</dbReference>
<dbReference type="Pfam" id="PF25794">
    <property type="entry name" value="SACS"/>
    <property type="match status" value="1"/>
</dbReference>
<evidence type="ECO:0000313" key="4">
    <source>
        <dbReference type="Proteomes" id="UP000324585"/>
    </source>
</evidence>
<dbReference type="PANTHER" id="PTHR47839">
    <property type="entry name" value="DOMAIN PROTEIN, PUTATIVE (AFU_ORTHOLOGUE AFUA_6G04830)-RELATED"/>
    <property type="match status" value="1"/>
</dbReference>
<dbReference type="InterPro" id="IPR022155">
    <property type="entry name" value="DUF3684"/>
</dbReference>
<feature type="compositionally biased region" description="Polar residues" evidence="1">
    <location>
        <begin position="1561"/>
        <end position="1570"/>
    </location>
</feature>
<proteinExistence type="predicted"/>
<dbReference type="OrthoDB" id="1262810at2759"/>
<comment type="caution">
    <text evidence="3">The sequence shown here is derived from an EMBL/GenBank/DDBJ whole genome shotgun (WGS) entry which is preliminary data.</text>
</comment>
<dbReference type="NCBIfam" id="NF047352">
    <property type="entry name" value="P_loop_sacsin"/>
    <property type="match status" value="1"/>
</dbReference>
<protein>
    <recommendedName>
        <fullName evidence="2">Sacsin/Nov domain-containing protein</fullName>
    </recommendedName>
</protein>
<dbReference type="SUPFAM" id="SSF55874">
    <property type="entry name" value="ATPase domain of HSP90 chaperone/DNA topoisomerase II/histidine kinase"/>
    <property type="match status" value="1"/>
</dbReference>
<accession>A0A5J4YVW2</accession>
<evidence type="ECO:0000259" key="2">
    <source>
        <dbReference type="Pfam" id="PF25794"/>
    </source>
</evidence>
<sequence>MDDRTRLALLGEIHATGTSAEVKANTRHLVDKILARYCSAFTIYRELAQNSDDAHADTIRLHFSSRGSADETRKDRPNDQSEKVASGRELVTQVLYENNGFPFREQDWARLKSIAEGNPDETSIGMFGVGFYSVFSICESPIVVSDRSAMAFTWEKDQLFARRADNLALLDKNAATKNGKETRFVLNVREPFPFPAPLEFGSFLAAALTFTKHVKHAYVYFDESEKLAFTKSVSSTHIVYDRDGAVSKSASGRPTSGKGSGHSSGMFGGIFTRFLNVAVGAEAEEYKSGQGMMSVCRVSNSEIQVSALYAGSSEGSVSAHISQVEIETSVPEDLQTRIERVTKKRPPRRALLQFISASADDGIYVAESVGKGMGTAATATGAESSRGSGMSSLSSPVRDILSSFCPSQYDGRIFIGFKTHQTTGLAVHLSAPFYCTMERENIDFVDPALAVWNSEMAHISGIAVRLIYEGVMQRLNEEYQKDPVQISDAVLLEHSENIDRTQRQNEDQKQSAGFLQSLANFVSSGIGTVMEAAQSQKEQEDVLDQKYDPEPLRDAEIKALFWMNAHAFAERSTPSELVGNLIRAGFQTARAPERMPSVLTVRGVVEAQHARLPYHGAELFVSEMAVVRRRVARACPSFLSRIACVAQLSIPELIKDLAQQKPLSVDRAKCLLKWWIGHMRKHPQDAQYSPSLRSTLKVLIGSSCVFLNQFSSYAGKNIPMDLGAGSTSSPLPPETCPRVLVEHLSARELAELKWMNPLPYVRFAAYVVNEANMFSRPEHGEVALRAFAKYFNSGISKAEREELVSILSSLLSDKACIPTGNTGLYYRPEDSYLTSAALVVEDLPRVTQVFQADVGKTFLTSLGVREHVPPALVFSRLESLQWDAPTLIRYLTSIQSQISAQEMKDLQSNKYLAAAQKGAKSDGALFAPCELFMPDQELFDLGFRMLDWDMKARVKDSGGSKISSGKFRKDSAEGKFCFSLGMREKPNERDVILMVSREEDKNRQIALLEYLVANAPKSQGANPANLAMIWKVPLTTAFIPTDDGTLRKPADVYIQPACAVLGLPCVDARVRHLAARLGVAEVPPISVALREFHRITQALANGTLSEDPMNKLVPIWEYLGSRASDFQAGTWEKLRKMPLVPVSTVSVEQNSVARQVVVWREPMNVFFGGEEELMTSDSALRVGLALETVAVPTKPAESFLRNCGVKQSPPPGEVAARLLKEPETVFRRLGRDPVRYVELLRYLAFHVERLGEPMLKQMRTISFLLGVKRMSMAADDQASDLDRSDRIFLVDDTVLSQLFTGVIKECPSESILETFYARLGSSWLSTSVQREYFRTPFSSLEQLGSSAESSTAAALDLNERIVHRSALLVTTVFNKTRSVNSDKLSALLKGVKVQAMKKLEIMLTLQGHKRVQAVTAAAEITNVGRVAGTLTLSISITHPFDYFDVARALESVLTQDRFTMEQALTTATILETTLERLKARGFPVDRLVGTPESIRKHERQLEVDTARAMATATSAVALDNNDAARGVKNMTVTPAEDGAAVGREQTGLSTSRKDPQGPEKGSSSHPTTHPNPVMERQPSALASAGSKKNKSVLSALRKVMTGGRSHHALPGEGSSSKDQNQLLHKANESNSGSVTTAVNPSGDLSVPRNPDLDQKVRDHVARSLKDAVNACQNRSASSITTQSQLAHGAPSTAERSTCELIPGHELELVPRPADGSQRDMLDVFCVKNARSRQELVQKWTDAQHFSRLLRYLCGVFGLDPRAVCIYYDPQGRSIAFNANRTLHFNFSFYLSLHAAAFGAATLGLQGSVSSSDGLAAKVIDAFSYWYTVYCHELAHNFVSLHNRDHEFYLESFVQQYFGDFIRLMSALRLC</sequence>
<feature type="region of interest" description="Disordered" evidence="1">
    <location>
        <begin position="1530"/>
        <end position="1591"/>
    </location>
</feature>
<organism evidence="3 4">
    <name type="scientific">Porphyridium purpureum</name>
    <name type="common">Red alga</name>
    <name type="synonym">Porphyridium cruentum</name>
    <dbReference type="NCBI Taxonomy" id="35688"/>
    <lineage>
        <taxon>Eukaryota</taxon>
        <taxon>Rhodophyta</taxon>
        <taxon>Bangiophyceae</taxon>
        <taxon>Porphyridiales</taxon>
        <taxon>Porphyridiaceae</taxon>
        <taxon>Porphyridium</taxon>
    </lineage>
</organism>
<dbReference type="OMA" id="VYWWVIL"/>
<dbReference type="PANTHER" id="PTHR47839:SF1">
    <property type="entry name" value="DOMAIN PROTEIN, PUTATIVE (AFU_ORTHOLOGUE AFUA_6G04830)-RELATED"/>
    <property type="match status" value="1"/>
</dbReference>
<dbReference type="Gene3D" id="3.30.565.10">
    <property type="entry name" value="Histidine kinase-like ATPase, C-terminal domain"/>
    <property type="match status" value="1"/>
</dbReference>
<gene>
    <name evidence="3" type="ORF">FVE85_3114</name>
</gene>
<keyword evidence="4" id="KW-1185">Reference proteome</keyword>
<dbReference type="Proteomes" id="UP000324585">
    <property type="component" value="Unassembled WGS sequence"/>
</dbReference>
<feature type="domain" description="Sacsin/Nov" evidence="2">
    <location>
        <begin position="29"/>
        <end position="151"/>
    </location>
</feature>
<dbReference type="InterPro" id="IPR036890">
    <property type="entry name" value="HATPase_C_sf"/>
</dbReference>
<reference evidence="4" key="1">
    <citation type="journal article" date="2019" name="Nat. Commun.">
        <title>Expansion of phycobilisome linker gene families in mesophilic red algae.</title>
        <authorList>
            <person name="Lee J."/>
            <person name="Kim D."/>
            <person name="Bhattacharya D."/>
            <person name="Yoon H.S."/>
        </authorList>
    </citation>
    <scope>NUCLEOTIDE SEQUENCE [LARGE SCALE GENOMIC DNA]</scope>
    <source>
        <strain evidence="4">CCMP 1328</strain>
    </source>
</reference>
<dbReference type="EMBL" id="VRMN01000004">
    <property type="protein sequence ID" value="KAA8494873.1"/>
    <property type="molecule type" value="Genomic_DNA"/>
</dbReference>